<sequence length="186" mass="21397">MKLYIKNMVCSRCERAVQLELEKMHLPITAIKLGEVTLSCELTKTQKTQLSQALQQLGFRVLEDEQSKTIAQIKNAIIDLVHYQDQNIKTNLSTYLSTNLNQDYSALSKLFSDKENQTIAHYFIVQKIEKAKELLDYKELSLSEIAHKLNYSNVAHLSNQFKKITGSTPTFFKKNQKIARKSLDIL</sequence>
<reference evidence="5 6" key="1">
    <citation type="submission" date="2016-03" db="EMBL/GenBank/DDBJ databases">
        <authorList>
            <person name="Ploux O."/>
        </authorList>
    </citation>
    <scope>NUCLEOTIDE SEQUENCE [LARGE SCALE GENOMIC DNA]</scope>
    <source>
        <strain evidence="5 6">LPB0076</strain>
    </source>
</reference>
<protein>
    <submittedName>
        <fullName evidence="5">AraC family transcriptional regulator</fullName>
    </submittedName>
</protein>
<keyword evidence="6" id="KW-1185">Reference proteome</keyword>
<proteinExistence type="predicted"/>
<dbReference type="Proteomes" id="UP000093510">
    <property type="component" value="Unassembled WGS sequence"/>
</dbReference>
<name>A0A1B9DXJ7_9FLAO</name>
<accession>A0A1B9DXJ7</accession>
<gene>
    <name evidence="5" type="ORF">LPBF_10425</name>
</gene>
<dbReference type="Pfam" id="PF12833">
    <property type="entry name" value="HTH_18"/>
    <property type="match status" value="1"/>
</dbReference>
<evidence type="ECO:0000313" key="5">
    <source>
        <dbReference type="EMBL" id="OCB74405.1"/>
    </source>
</evidence>
<dbReference type="PANTHER" id="PTHR43280">
    <property type="entry name" value="ARAC-FAMILY TRANSCRIPTIONAL REGULATOR"/>
    <property type="match status" value="1"/>
</dbReference>
<dbReference type="SUPFAM" id="SSF46689">
    <property type="entry name" value="Homeodomain-like"/>
    <property type="match status" value="1"/>
</dbReference>
<evidence type="ECO:0000256" key="2">
    <source>
        <dbReference type="ARBA" id="ARBA00023125"/>
    </source>
</evidence>
<dbReference type="InterPro" id="IPR018062">
    <property type="entry name" value="HTH_AraC-typ_CS"/>
</dbReference>
<dbReference type="RefSeq" id="WP_066336060.1">
    <property type="nucleotide sequence ID" value="NZ_CP017688.1"/>
</dbReference>
<dbReference type="AlphaFoldDB" id="A0A1B9DXJ7"/>
<organism evidence="5 6">
    <name type="scientific">Flavobacterium crassostreae</name>
    <dbReference type="NCBI Taxonomy" id="1763534"/>
    <lineage>
        <taxon>Bacteria</taxon>
        <taxon>Pseudomonadati</taxon>
        <taxon>Bacteroidota</taxon>
        <taxon>Flavobacteriia</taxon>
        <taxon>Flavobacteriales</taxon>
        <taxon>Flavobacteriaceae</taxon>
        <taxon>Flavobacterium</taxon>
    </lineage>
</organism>
<dbReference type="SMART" id="SM00342">
    <property type="entry name" value="HTH_ARAC"/>
    <property type="match status" value="1"/>
</dbReference>
<dbReference type="InterPro" id="IPR018060">
    <property type="entry name" value="HTH_AraC"/>
</dbReference>
<dbReference type="PROSITE" id="PS00041">
    <property type="entry name" value="HTH_ARAC_FAMILY_1"/>
    <property type="match status" value="1"/>
</dbReference>
<dbReference type="PANTHER" id="PTHR43280:SF28">
    <property type="entry name" value="HTH-TYPE TRANSCRIPTIONAL ACTIVATOR RHAS"/>
    <property type="match status" value="1"/>
</dbReference>
<evidence type="ECO:0000256" key="1">
    <source>
        <dbReference type="ARBA" id="ARBA00023015"/>
    </source>
</evidence>
<dbReference type="InterPro" id="IPR009057">
    <property type="entry name" value="Homeodomain-like_sf"/>
</dbReference>
<feature type="domain" description="HTH araC/xylS-type" evidence="4">
    <location>
        <begin position="96"/>
        <end position="175"/>
    </location>
</feature>
<evidence type="ECO:0000313" key="6">
    <source>
        <dbReference type="Proteomes" id="UP000093510"/>
    </source>
</evidence>
<dbReference type="GO" id="GO:0043565">
    <property type="term" value="F:sequence-specific DNA binding"/>
    <property type="evidence" value="ECO:0007669"/>
    <property type="project" value="InterPro"/>
</dbReference>
<evidence type="ECO:0000256" key="3">
    <source>
        <dbReference type="ARBA" id="ARBA00023163"/>
    </source>
</evidence>
<dbReference type="GO" id="GO:0003700">
    <property type="term" value="F:DNA-binding transcription factor activity"/>
    <property type="evidence" value="ECO:0007669"/>
    <property type="project" value="InterPro"/>
</dbReference>
<keyword evidence="2" id="KW-0238">DNA-binding</keyword>
<keyword evidence="1" id="KW-0805">Transcription regulation</keyword>
<dbReference type="PROSITE" id="PS01124">
    <property type="entry name" value="HTH_ARAC_FAMILY_2"/>
    <property type="match status" value="1"/>
</dbReference>
<dbReference type="Gene3D" id="1.10.10.60">
    <property type="entry name" value="Homeodomain-like"/>
    <property type="match status" value="1"/>
</dbReference>
<dbReference type="EMBL" id="LVEP01000038">
    <property type="protein sequence ID" value="OCB74405.1"/>
    <property type="molecule type" value="Genomic_DNA"/>
</dbReference>
<keyword evidence="3" id="KW-0804">Transcription</keyword>
<dbReference type="STRING" id="1763534.GCA_001831475_00215"/>
<evidence type="ECO:0000259" key="4">
    <source>
        <dbReference type="PROSITE" id="PS01124"/>
    </source>
</evidence>
<comment type="caution">
    <text evidence="5">The sequence shown here is derived from an EMBL/GenBank/DDBJ whole genome shotgun (WGS) entry which is preliminary data.</text>
</comment>